<dbReference type="EMBL" id="JACHHQ010000001">
    <property type="protein sequence ID" value="MBB5199030.1"/>
    <property type="molecule type" value="Genomic_DNA"/>
</dbReference>
<name>A0A840RR08_9BURK</name>
<comment type="caution">
    <text evidence="1">The sequence shown here is derived from an EMBL/GenBank/DDBJ whole genome shotgun (WGS) entry which is preliminary data.</text>
</comment>
<evidence type="ECO:0000313" key="1">
    <source>
        <dbReference type="EMBL" id="MBB5199030.1"/>
    </source>
</evidence>
<gene>
    <name evidence="1" type="ORF">HNR39_000840</name>
</gene>
<keyword evidence="2" id="KW-1185">Reference proteome</keyword>
<dbReference type="AlphaFoldDB" id="A0A840RR08"/>
<protein>
    <submittedName>
        <fullName evidence="1">Uncharacterized protein</fullName>
    </submittedName>
</protein>
<evidence type="ECO:0000313" key="2">
    <source>
        <dbReference type="Proteomes" id="UP000571084"/>
    </source>
</evidence>
<reference evidence="1 2" key="1">
    <citation type="submission" date="2020-08" db="EMBL/GenBank/DDBJ databases">
        <title>Genomic Encyclopedia of Type Strains, Phase IV (KMG-IV): sequencing the most valuable type-strain genomes for metagenomic binning, comparative biology and taxonomic classification.</title>
        <authorList>
            <person name="Goeker M."/>
        </authorList>
    </citation>
    <scope>NUCLEOTIDE SEQUENCE [LARGE SCALE GENOMIC DNA]</scope>
    <source>
        <strain evidence="1 2">DSM 23240</strain>
    </source>
</reference>
<accession>A0A840RR08</accession>
<sequence>METVKILAEVFLQLYKGDIFDADQVRKYLCDGIEYCRSEEKQVHDFDQLKSTHSVRW</sequence>
<dbReference type="Proteomes" id="UP000571084">
    <property type="component" value="Unassembled WGS sequence"/>
</dbReference>
<proteinExistence type="predicted"/>
<organism evidence="1 2">
    <name type="scientific">Glaciimonas immobilis</name>
    <dbReference type="NCBI Taxonomy" id="728004"/>
    <lineage>
        <taxon>Bacteria</taxon>
        <taxon>Pseudomonadati</taxon>
        <taxon>Pseudomonadota</taxon>
        <taxon>Betaproteobacteria</taxon>
        <taxon>Burkholderiales</taxon>
        <taxon>Oxalobacteraceae</taxon>
        <taxon>Glaciimonas</taxon>
    </lineage>
</organism>